<sequence>MVIYQKKGDKDLQEMKRNGINRVFIGHNDFDPYIGGRNVKLMSDDGGKYYIQQ</sequence>
<evidence type="ECO:0000313" key="2">
    <source>
        <dbReference type="Proteomes" id="UP000288079"/>
    </source>
</evidence>
<comment type="caution">
    <text evidence="1">The sequence shown here is derived from an EMBL/GenBank/DDBJ whole genome shotgun (WGS) entry which is preliminary data.</text>
</comment>
<dbReference type="EMBL" id="BHWB01000006">
    <property type="protein sequence ID" value="GCB35554.1"/>
    <property type="molecule type" value="Genomic_DNA"/>
</dbReference>
<keyword evidence="2" id="KW-1185">Reference proteome</keyword>
<proteinExistence type="predicted"/>
<gene>
    <name evidence="1" type="ORF">KGMB02408_24990</name>
</gene>
<evidence type="ECO:0000313" key="1">
    <source>
        <dbReference type="EMBL" id="GCB35554.1"/>
    </source>
</evidence>
<name>A0A401LVL3_9BACE</name>
<protein>
    <submittedName>
        <fullName evidence="1">Uncharacterized protein</fullName>
    </submittedName>
</protein>
<organism evidence="1 2">
    <name type="scientific">Bacteroides faecalis</name>
    <dbReference type="NCBI Taxonomy" id="2447885"/>
    <lineage>
        <taxon>Bacteria</taxon>
        <taxon>Pseudomonadati</taxon>
        <taxon>Bacteroidota</taxon>
        <taxon>Bacteroidia</taxon>
        <taxon>Bacteroidales</taxon>
        <taxon>Bacteroidaceae</taxon>
        <taxon>Bacteroides</taxon>
    </lineage>
</organism>
<reference evidence="1 2" key="1">
    <citation type="submission" date="2018-10" db="EMBL/GenBank/DDBJ databases">
        <title>Draft Genome Sequence of Bacteroides sp. KCTC 15687.</title>
        <authorList>
            <person name="Yu S.Y."/>
            <person name="Kim J.S."/>
            <person name="Oh B.S."/>
            <person name="Park S.H."/>
            <person name="Kang S.W."/>
            <person name="Park J.E."/>
            <person name="Choi S.H."/>
            <person name="Han K.I."/>
            <person name="Lee K.C."/>
            <person name="Eom M.K."/>
            <person name="Suh M.K."/>
            <person name="Lee D.H."/>
            <person name="Yoon H."/>
            <person name="Kim B."/>
            <person name="Yang S.J."/>
            <person name="Lee J.S."/>
            <person name="Lee J.H."/>
        </authorList>
    </citation>
    <scope>NUCLEOTIDE SEQUENCE [LARGE SCALE GENOMIC DNA]</scope>
    <source>
        <strain evidence="1 2">KCTC 15687</strain>
    </source>
</reference>
<dbReference type="OrthoDB" id="9761519at2"/>
<dbReference type="Proteomes" id="UP000288079">
    <property type="component" value="Unassembled WGS sequence"/>
</dbReference>
<dbReference type="AlphaFoldDB" id="A0A401LVL3"/>
<dbReference type="RefSeq" id="WP_160119412.1">
    <property type="nucleotide sequence ID" value="NZ_BHWB01000006.1"/>
</dbReference>
<accession>A0A401LVL3</accession>